<accession>A0A1H5RL77</accession>
<sequence length="119" mass="13302">MIEQEDEPQAKARLAKIVPGAGGAGVLRGSISFDQKGVPFHTPSRIELMHELLHVQPNVGESRVGLGLNDRLSAVWKDAEEFWTVEAGSFTEADFGHDPRSDAAQRTFKQHYEYLPDWK</sequence>
<name>A0A1H5RL77_9PSEU</name>
<organism evidence="1 2">
    <name type="scientific">Amycolatopsis pretoriensis</name>
    <dbReference type="NCBI Taxonomy" id="218821"/>
    <lineage>
        <taxon>Bacteria</taxon>
        <taxon>Bacillati</taxon>
        <taxon>Actinomycetota</taxon>
        <taxon>Actinomycetes</taxon>
        <taxon>Pseudonocardiales</taxon>
        <taxon>Pseudonocardiaceae</taxon>
        <taxon>Amycolatopsis</taxon>
    </lineage>
</organism>
<evidence type="ECO:0000313" key="1">
    <source>
        <dbReference type="EMBL" id="SEF38267.1"/>
    </source>
</evidence>
<gene>
    <name evidence="1" type="ORF">SAMN05421837_119101</name>
</gene>
<dbReference type="AlphaFoldDB" id="A0A1H5RL77"/>
<dbReference type="EMBL" id="FNUJ01000019">
    <property type="protein sequence ID" value="SEF38267.1"/>
    <property type="molecule type" value="Genomic_DNA"/>
</dbReference>
<protein>
    <submittedName>
        <fullName evidence="1">Uncharacterized protein</fullName>
    </submittedName>
</protein>
<dbReference type="OrthoDB" id="9999115at2"/>
<reference evidence="2" key="1">
    <citation type="submission" date="2016-10" db="EMBL/GenBank/DDBJ databases">
        <authorList>
            <person name="Varghese N."/>
            <person name="Submissions S."/>
        </authorList>
    </citation>
    <scope>NUCLEOTIDE SEQUENCE [LARGE SCALE GENOMIC DNA]</scope>
    <source>
        <strain evidence="2">DSM 44654</strain>
    </source>
</reference>
<dbReference type="Proteomes" id="UP000198878">
    <property type="component" value="Unassembled WGS sequence"/>
</dbReference>
<keyword evidence="2" id="KW-1185">Reference proteome</keyword>
<dbReference type="RefSeq" id="WP_086671342.1">
    <property type="nucleotide sequence ID" value="NZ_FNUJ01000019.1"/>
</dbReference>
<evidence type="ECO:0000313" key="2">
    <source>
        <dbReference type="Proteomes" id="UP000198878"/>
    </source>
</evidence>
<dbReference type="STRING" id="218821.SAMN05421837_119101"/>
<proteinExistence type="predicted"/>